<keyword evidence="4" id="KW-1185">Reference proteome</keyword>
<sequence>MDQRPRSSSRLHHPSPAGKQSLPRLIRCKSENPAISPPPTTTLSNRSNTVSKSRSTSTSKTRNYKEMEVNSFMINLPKPMKINTGVTNPAVKKKKSSDADSNGGDGTFTRFLPRKKPTSPSAWALSPGRAQPILTAVVPPKTPSTGGRSSGEGGGGGGGGGRISGVLKYFKQKKVASSEEADRHCSKLMNNRLLQWRFANARAQAAMSTVKSVAEKKTFNAWLKILAIRNSTMVKRMEVEKLERDIRLYHIMNSQLFLLEKWPKLEAKNSEAVGRMVRKLSVASVNMPLVDDSKGEILMVRDALDNATRLLEDIELTIPKLNCQVENSCYLLTELSIIAKEEKESLAELQRWMGVVMTLKEKERSLRAHLIQVK</sequence>
<feature type="compositionally biased region" description="Gly residues" evidence="2">
    <location>
        <begin position="148"/>
        <end position="159"/>
    </location>
</feature>
<evidence type="ECO:0000256" key="1">
    <source>
        <dbReference type="ARBA" id="ARBA00010016"/>
    </source>
</evidence>
<comment type="caution">
    <text evidence="3">The sequence shown here is derived from an EMBL/GenBank/DDBJ whole genome shotgun (WGS) entry which is preliminary data.</text>
</comment>
<dbReference type="Pfam" id="PF04484">
    <property type="entry name" value="QWRF"/>
    <property type="match status" value="1"/>
</dbReference>
<gene>
    <name evidence="3" type="ORF">LSAT_V11C900477810</name>
</gene>
<dbReference type="PANTHER" id="PTHR31807">
    <property type="entry name" value="AUGMIN FAMILY MEMBER"/>
    <property type="match status" value="1"/>
</dbReference>
<dbReference type="GO" id="GO:0051225">
    <property type="term" value="P:spindle assembly"/>
    <property type="evidence" value="ECO:0000318"/>
    <property type="project" value="GO_Central"/>
</dbReference>
<evidence type="ECO:0000313" key="3">
    <source>
        <dbReference type="EMBL" id="KAJ0184675.1"/>
    </source>
</evidence>
<evidence type="ECO:0008006" key="5">
    <source>
        <dbReference type="Google" id="ProtNLM"/>
    </source>
</evidence>
<feature type="region of interest" description="Disordered" evidence="2">
    <location>
        <begin position="138"/>
        <end position="159"/>
    </location>
</feature>
<dbReference type="EMBL" id="NBSK02000009">
    <property type="protein sequence ID" value="KAJ0184675.1"/>
    <property type="molecule type" value="Genomic_DNA"/>
</dbReference>
<dbReference type="GO" id="GO:0005880">
    <property type="term" value="C:nuclear microtubule"/>
    <property type="evidence" value="ECO:0000318"/>
    <property type="project" value="GO_Central"/>
</dbReference>
<evidence type="ECO:0000256" key="2">
    <source>
        <dbReference type="SAM" id="MobiDB-lite"/>
    </source>
</evidence>
<protein>
    <recommendedName>
        <fullName evidence="5">QWRF motif-containing protein 7</fullName>
    </recommendedName>
</protein>
<comment type="similarity">
    <text evidence="1">Belongs to the QWRF family.</text>
</comment>
<dbReference type="GO" id="GO:0008017">
    <property type="term" value="F:microtubule binding"/>
    <property type="evidence" value="ECO:0000318"/>
    <property type="project" value="GO_Central"/>
</dbReference>
<reference evidence="3 4" key="1">
    <citation type="journal article" date="2017" name="Nat. Commun.">
        <title>Genome assembly with in vitro proximity ligation data and whole-genome triplication in lettuce.</title>
        <authorList>
            <person name="Reyes-Chin-Wo S."/>
            <person name="Wang Z."/>
            <person name="Yang X."/>
            <person name="Kozik A."/>
            <person name="Arikit S."/>
            <person name="Song C."/>
            <person name="Xia L."/>
            <person name="Froenicke L."/>
            <person name="Lavelle D.O."/>
            <person name="Truco M.J."/>
            <person name="Xia R."/>
            <person name="Zhu S."/>
            <person name="Xu C."/>
            <person name="Xu H."/>
            <person name="Xu X."/>
            <person name="Cox K."/>
            <person name="Korf I."/>
            <person name="Meyers B.C."/>
            <person name="Michelmore R.W."/>
        </authorList>
    </citation>
    <scope>NUCLEOTIDE SEQUENCE [LARGE SCALE GENOMIC DNA]</scope>
    <source>
        <strain evidence="4">cv. Salinas</strain>
        <tissue evidence="3">Seedlings</tissue>
    </source>
</reference>
<accession>A0A9R1WLC5</accession>
<proteinExistence type="inferred from homology"/>
<evidence type="ECO:0000313" key="4">
    <source>
        <dbReference type="Proteomes" id="UP000235145"/>
    </source>
</evidence>
<feature type="region of interest" description="Disordered" evidence="2">
    <location>
        <begin position="1"/>
        <end position="64"/>
    </location>
</feature>
<dbReference type="InterPro" id="IPR007573">
    <property type="entry name" value="QWRF"/>
</dbReference>
<dbReference type="Proteomes" id="UP000235145">
    <property type="component" value="Unassembled WGS sequence"/>
</dbReference>
<feature type="compositionally biased region" description="Low complexity" evidence="2">
    <location>
        <begin position="44"/>
        <end position="61"/>
    </location>
</feature>
<organism evidence="3 4">
    <name type="scientific">Lactuca sativa</name>
    <name type="common">Garden lettuce</name>
    <dbReference type="NCBI Taxonomy" id="4236"/>
    <lineage>
        <taxon>Eukaryota</taxon>
        <taxon>Viridiplantae</taxon>
        <taxon>Streptophyta</taxon>
        <taxon>Embryophyta</taxon>
        <taxon>Tracheophyta</taxon>
        <taxon>Spermatophyta</taxon>
        <taxon>Magnoliopsida</taxon>
        <taxon>eudicotyledons</taxon>
        <taxon>Gunneridae</taxon>
        <taxon>Pentapetalae</taxon>
        <taxon>asterids</taxon>
        <taxon>campanulids</taxon>
        <taxon>Asterales</taxon>
        <taxon>Asteraceae</taxon>
        <taxon>Cichorioideae</taxon>
        <taxon>Cichorieae</taxon>
        <taxon>Lactucinae</taxon>
        <taxon>Lactuca</taxon>
    </lineage>
</organism>
<dbReference type="GO" id="GO:0005737">
    <property type="term" value="C:cytoplasm"/>
    <property type="evidence" value="ECO:0000318"/>
    <property type="project" value="GO_Central"/>
</dbReference>
<feature type="region of interest" description="Disordered" evidence="2">
    <location>
        <begin position="83"/>
        <end position="126"/>
    </location>
</feature>
<dbReference type="PANTHER" id="PTHR31807:SF27">
    <property type="entry name" value="QWRF MOTIF-CONTAINING PROTEIN 7"/>
    <property type="match status" value="1"/>
</dbReference>
<dbReference type="AlphaFoldDB" id="A0A9R1WLC5"/>
<name>A0A9R1WLC5_LACSA</name>